<reference evidence="3 4" key="1">
    <citation type="submission" date="2020-04" db="EMBL/GenBank/DDBJ databases">
        <title>Plant Genome Project.</title>
        <authorList>
            <person name="Zhang R.-G."/>
        </authorList>
    </citation>
    <scope>NUCLEOTIDE SEQUENCE [LARGE SCALE GENOMIC DNA]</scope>
    <source>
        <strain evidence="3">YNK0</strain>
        <tissue evidence="3">Leaf</tissue>
    </source>
</reference>
<dbReference type="OMA" id="VWHATSD"/>
<dbReference type="OrthoDB" id="1924320at2759"/>
<protein>
    <recommendedName>
        <fullName evidence="5">AUGMIN subunit 8</fullName>
    </recommendedName>
</protein>
<evidence type="ECO:0000313" key="3">
    <source>
        <dbReference type="EMBL" id="KAF8400495.1"/>
    </source>
</evidence>
<evidence type="ECO:0000313" key="4">
    <source>
        <dbReference type="Proteomes" id="UP000655225"/>
    </source>
</evidence>
<name>A0A834Z6T5_TETSI</name>
<dbReference type="Pfam" id="PF04484">
    <property type="entry name" value="QWRF"/>
    <property type="match status" value="1"/>
</dbReference>
<dbReference type="GO" id="GO:0051225">
    <property type="term" value="P:spindle assembly"/>
    <property type="evidence" value="ECO:0007669"/>
    <property type="project" value="TreeGrafter"/>
</dbReference>
<keyword evidence="4" id="KW-1185">Reference proteome</keyword>
<dbReference type="GO" id="GO:0005737">
    <property type="term" value="C:cytoplasm"/>
    <property type="evidence" value="ECO:0007669"/>
    <property type="project" value="TreeGrafter"/>
</dbReference>
<feature type="region of interest" description="Disordered" evidence="2">
    <location>
        <begin position="56"/>
        <end position="208"/>
    </location>
</feature>
<accession>A0A834Z6T5</accession>
<gene>
    <name evidence="3" type="ORF">HHK36_013793</name>
</gene>
<proteinExistence type="inferred from homology"/>
<feature type="compositionally biased region" description="Pro residues" evidence="2">
    <location>
        <begin position="171"/>
        <end position="180"/>
    </location>
</feature>
<feature type="region of interest" description="Disordered" evidence="2">
    <location>
        <begin position="385"/>
        <end position="453"/>
    </location>
</feature>
<dbReference type="GO" id="GO:0005880">
    <property type="term" value="C:nuclear microtubule"/>
    <property type="evidence" value="ECO:0007669"/>
    <property type="project" value="TreeGrafter"/>
</dbReference>
<evidence type="ECO:0000256" key="1">
    <source>
        <dbReference type="ARBA" id="ARBA00010016"/>
    </source>
</evidence>
<evidence type="ECO:0000256" key="2">
    <source>
        <dbReference type="SAM" id="MobiDB-lite"/>
    </source>
</evidence>
<feature type="compositionally biased region" description="Polar residues" evidence="2">
    <location>
        <begin position="183"/>
        <end position="196"/>
    </location>
</feature>
<evidence type="ECO:0008006" key="5">
    <source>
        <dbReference type="Google" id="ProtNLM"/>
    </source>
</evidence>
<sequence length="632" mass="68940">MDSRCSPEDLAPVSGGLVELDLRIVVFGSKKYCFVRDRAFFDSLSFNSLSSIGELERKQQDRGQAPFSIPTDHGTPMMLMDGFEAEQAPRKGAEEKSARPPLVPSDKNNAVARRPRTREITSRYKAAITSPSPSTPAVSRRCLSPNVIRTISTPSPLLPKRSQSAERKRPSTPPSPPSPSTPVQHSSAAMQISSRRVMSGRTPDGLWPSTMRSLSVSFQSDTFSLPVSKKEKPVTHASSDPNLKPSGIVAHRQHKTSTVPRKATPERKRTPLRGKNASDQSENSKPVDNSHAGLVDQHRGSTRTSGKVSTDSLTRSMDLTDKSIKGSSLRLPGRGVSPPRKIPLYDGVGKPIQKPVSEVARRVSFDERGRVELGMCPVDDTSMRLSRSDKLVSSSGVSSSSSERTLLTTRTNRSQLSPSPGLRPPSPNKTSLLSPYPSRGMVSPSRTRPSNPYPSVITVTRLSNSTSSVLNSIADYRKGKKSVHIEDAHQLRLLYNTYLHWLFANARADAAMSTQTVTAEKTLSNVSSTISQLLNSVTMKRINLQQIKQELKLNSVLNGQMAYLDHWALLERGHSSSLSGAIEALEASVLRLPVTGGARADIYTMKNAVSSAFDVMQAMRASICCLLLRLIV</sequence>
<comment type="similarity">
    <text evidence="1">Belongs to the QWRF family.</text>
</comment>
<dbReference type="PANTHER" id="PTHR31807:SF37">
    <property type="entry name" value="HAUS AUGMIN-LIKE COMPLEX SUBUNIT 8"/>
    <property type="match status" value="1"/>
</dbReference>
<feature type="compositionally biased region" description="Polar residues" evidence="2">
    <location>
        <begin position="277"/>
        <end position="287"/>
    </location>
</feature>
<organism evidence="3 4">
    <name type="scientific">Tetracentron sinense</name>
    <name type="common">Spur-leaf</name>
    <dbReference type="NCBI Taxonomy" id="13715"/>
    <lineage>
        <taxon>Eukaryota</taxon>
        <taxon>Viridiplantae</taxon>
        <taxon>Streptophyta</taxon>
        <taxon>Embryophyta</taxon>
        <taxon>Tracheophyta</taxon>
        <taxon>Spermatophyta</taxon>
        <taxon>Magnoliopsida</taxon>
        <taxon>Trochodendrales</taxon>
        <taxon>Trochodendraceae</taxon>
        <taxon>Tetracentron</taxon>
    </lineage>
</organism>
<comment type="caution">
    <text evidence="3">The sequence shown here is derived from an EMBL/GenBank/DDBJ whole genome shotgun (WGS) entry which is preliminary data.</text>
</comment>
<dbReference type="InterPro" id="IPR007573">
    <property type="entry name" value="QWRF"/>
</dbReference>
<dbReference type="PANTHER" id="PTHR31807">
    <property type="entry name" value="AUGMIN FAMILY MEMBER"/>
    <property type="match status" value="1"/>
</dbReference>
<feature type="compositionally biased region" description="Basic and acidic residues" evidence="2">
    <location>
        <begin position="87"/>
        <end position="98"/>
    </location>
</feature>
<feature type="region of interest" description="Disordered" evidence="2">
    <location>
        <begin position="225"/>
        <end position="349"/>
    </location>
</feature>
<feature type="compositionally biased region" description="Low complexity" evidence="2">
    <location>
        <begin position="391"/>
        <end position="420"/>
    </location>
</feature>
<dbReference type="EMBL" id="JABCRI010000009">
    <property type="protein sequence ID" value="KAF8400495.1"/>
    <property type="molecule type" value="Genomic_DNA"/>
</dbReference>
<dbReference type="AlphaFoldDB" id="A0A834Z6T5"/>
<feature type="compositionally biased region" description="Polar residues" evidence="2">
    <location>
        <begin position="302"/>
        <end position="317"/>
    </location>
</feature>
<dbReference type="GO" id="GO:0008017">
    <property type="term" value="F:microtubule binding"/>
    <property type="evidence" value="ECO:0007669"/>
    <property type="project" value="TreeGrafter"/>
</dbReference>
<dbReference type="Proteomes" id="UP000655225">
    <property type="component" value="Unassembled WGS sequence"/>
</dbReference>